<dbReference type="EMBL" id="ML994647">
    <property type="protein sequence ID" value="KAF2182534.1"/>
    <property type="molecule type" value="Genomic_DNA"/>
</dbReference>
<reference evidence="1" key="1">
    <citation type="journal article" date="2020" name="Stud. Mycol.">
        <title>101 Dothideomycetes genomes: a test case for predicting lifestyles and emergence of pathogens.</title>
        <authorList>
            <person name="Haridas S."/>
            <person name="Albert R."/>
            <person name="Binder M."/>
            <person name="Bloem J."/>
            <person name="Labutti K."/>
            <person name="Salamov A."/>
            <person name="Andreopoulos B."/>
            <person name="Baker S."/>
            <person name="Barry K."/>
            <person name="Bills G."/>
            <person name="Bluhm B."/>
            <person name="Cannon C."/>
            <person name="Castanera R."/>
            <person name="Culley D."/>
            <person name="Daum C."/>
            <person name="Ezra D."/>
            <person name="Gonzalez J."/>
            <person name="Henrissat B."/>
            <person name="Kuo A."/>
            <person name="Liang C."/>
            <person name="Lipzen A."/>
            <person name="Lutzoni F."/>
            <person name="Magnuson J."/>
            <person name="Mondo S."/>
            <person name="Nolan M."/>
            <person name="Ohm R."/>
            <person name="Pangilinan J."/>
            <person name="Park H.-J."/>
            <person name="Ramirez L."/>
            <person name="Alfaro M."/>
            <person name="Sun H."/>
            <person name="Tritt A."/>
            <person name="Yoshinaga Y."/>
            <person name="Zwiers L.-H."/>
            <person name="Turgeon B."/>
            <person name="Goodwin S."/>
            <person name="Spatafora J."/>
            <person name="Crous P."/>
            <person name="Grigoriev I."/>
        </authorList>
    </citation>
    <scope>NUCLEOTIDE SEQUENCE</scope>
    <source>
        <strain evidence="1">CBS 207.26</strain>
    </source>
</reference>
<dbReference type="AlphaFoldDB" id="A0A6A6DSE9"/>
<organism evidence="1 2">
    <name type="scientific">Zopfia rhizophila CBS 207.26</name>
    <dbReference type="NCBI Taxonomy" id="1314779"/>
    <lineage>
        <taxon>Eukaryota</taxon>
        <taxon>Fungi</taxon>
        <taxon>Dikarya</taxon>
        <taxon>Ascomycota</taxon>
        <taxon>Pezizomycotina</taxon>
        <taxon>Dothideomycetes</taxon>
        <taxon>Dothideomycetes incertae sedis</taxon>
        <taxon>Zopfiaceae</taxon>
        <taxon>Zopfia</taxon>
    </lineage>
</organism>
<evidence type="ECO:0000313" key="2">
    <source>
        <dbReference type="Proteomes" id="UP000800200"/>
    </source>
</evidence>
<evidence type="ECO:0000313" key="1">
    <source>
        <dbReference type="EMBL" id="KAF2182534.1"/>
    </source>
</evidence>
<protein>
    <submittedName>
        <fullName evidence="1">Uncharacterized protein</fullName>
    </submittedName>
</protein>
<name>A0A6A6DSE9_9PEZI</name>
<accession>A0A6A6DSE9</accession>
<proteinExistence type="predicted"/>
<sequence>MAILSRLRTSYHFVLMPSRLCNGTAWSIRSRTMPAMPSGEQARKLKPNLMAIDCPLEARRFCYLTLKRDLNPISALLLVFTTTCTGPGSANHLPRPDDGFARRCSVWMRASWRRWRHAIIITNFPFASHTIRKPWVSRRAYCRRTTRVWQVG</sequence>
<keyword evidence="2" id="KW-1185">Reference proteome</keyword>
<dbReference type="Proteomes" id="UP000800200">
    <property type="component" value="Unassembled WGS sequence"/>
</dbReference>
<gene>
    <name evidence="1" type="ORF">K469DRAFT_224579</name>
</gene>